<accession>A0A5J4Q9Z3</accession>
<evidence type="ECO:0000313" key="1">
    <source>
        <dbReference type="EMBL" id="KAA6317860.1"/>
    </source>
</evidence>
<proteinExistence type="predicted"/>
<reference evidence="1" key="1">
    <citation type="submission" date="2019-03" db="EMBL/GenBank/DDBJ databases">
        <title>Single cell metagenomics reveals metabolic interactions within the superorganism composed of flagellate Streblomastix strix and complex community of Bacteroidetes bacteria on its surface.</title>
        <authorList>
            <person name="Treitli S.C."/>
            <person name="Kolisko M."/>
            <person name="Husnik F."/>
            <person name="Keeling P."/>
            <person name="Hampl V."/>
        </authorList>
    </citation>
    <scope>NUCLEOTIDE SEQUENCE</scope>
    <source>
        <strain evidence="1">STM</strain>
    </source>
</reference>
<sequence>MSTVFQHLMIKKNNILTLFILNLLLLSAGCNSEKEEDLTSSVSLIFSAEVRNGEENLLLEKVNALLYLSGKEQEGVMEREILIDTHGQGYLGHLPQGKWHISYWNTLSERQLYFDKSDNSINVLRSGNYLQEPAPFYAGVSNFNHIQD</sequence>
<name>A0A5J4Q9Z3_9ZZZZ</name>
<comment type="caution">
    <text evidence="1">The sequence shown here is derived from an EMBL/GenBank/DDBJ whole genome shotgun (WGS) entry which is preliminary data.</text>
</comment>
<protein>
    <submittedName>
        <fullName evidence="1">Uncharacterized protein</fullName>
    </submittedName>
</protein>
<dbReference type="AlphaFoldDB" id="A0A5J4Q9Z3"/>
<organism evidence="1">
    <name type="scientific">termite gut metagenome</name>
    <dbReference type="NCBI Taxonomy" id="433724"/>
    <lineage>
        <taxon>unclassified sequences</taxon>
        <taxon>metagenomes</taxon>
        <taxon>organismal metagenomes</taxon>
    </lineage>
</organism>
<gene>
    <name evidence="1" type="ORF">EZS27_032055</name>
</gene>
<feature type="non-terminal residue" evidence="1">
    <location>
        <position position="148"/>
    </location>
</feature>
<dbReference type="EMBL" id="SNRY01004383">
    <property type="protein sequence ID" value="KAA6317860.1"/>
    <property type="molecule type" value="Genomic_DNA"/>
</dbReference>